<dbReference type="InterPro" id="IPR001810">
    <property type="entry name" value="F-box_dom"/>
</dbReference>
<accession>A0A8R7U029</accession>
<dbReference type="PANTHER" id="PTHR32141:SF65">
    <property type="entry name" value="F-BOX DOMAIN-CONTAINING PROTEIN"/>
    <property type="match status" value="1"/>
</dbReference>
<reference evidence="3" key="1">
    <citation type="journal article" date="2013" name="Nature">
        <title>Draft genome of the wheat A-genome progenitor Triticum urartu.</title>
        <authorList>
            <person name="Ling H.Q."/>
            <person name="Zhao S."/>
            <person name="Liu D."/>
            <person name="Wang J."/>
            <person name="Sun H."/>
            <person name="Zhang C."/>
            <person name="Fan H."/>
            <person name="Li D."/>
            <person name="Dong L."/>
            <person name="Tao Y."/>
            <person name="Gao C."/>
            <person name="Wu H."/>
            <person name="Li Y."/>
            <person name="Cui Y."/>
            <person name="Guo X."/>
            <person name="Zheng S."/>
            <person name="Wang B."/>
            <person name="Yu K."/>
            <person name="Liang Q."/>
            <person name="Yang W."/>
            <person name="Lou X."/>
            <person name="Chen J."/>
            <person name="Feng M."/>
            <person name="Jian J."/>
            <person name="Zhang X."/>
            <person name="Luo G."/>
            <person name="Jiang Y."/>
            <person name="Liu J."/>
            <person name="Wang Z."/>
            <person name="Sha Y."/>
            <person name="Zhang B."/>
            <person name="Wu H."/>
            <person name="Tang D."/>
            <person name="Shen Q."/>
            <person name="Xue P."/>
            <person name="Zou S."/>
            <person name="Wang X."/>
            <person name="Liu X."/>
            <person name="Wang F."/>
            <person name="Yang Y."/>
            <person name="An X."/>
            <person name="Dong Z."/>
            <person name="Zhang K."/>
            <person name="Zhang X."/>
            <person name="Luo M.C."/>
            <person name="Dvorak J."/>
            <person name="Tong Y."/>
            <person name="Wang J."/>
            <person name="Yang H."/>
            <person name="Li Z."/>
            <person name="Wang D."/>
            <person name="Zhang A."/>
            <person name="Wang J."/>
        </authorList>
    </citation>
    <scope>NUCLEOTIDE SEQUENCE</scope>
    <source>
        <strain evidence="3">cv. G1812</strain>
    </source>
</reference>
<dbReference type="InterPro" id="IPR036047">
    <property type="entry name" value="F-box-like_dom_sf"/>
</dbReference>
<dbReference type="AlphaFoldDB" id="A0A8R7U029"/>
<proteinExistence type="predicted"/>
<evidence type="ECO:0000313" key="2">
    <source>
        <dbReference type="EnsemblPlants" id="TuG1812G0300004926.01.T01.cds387939"/>
    </source>
</evidence>
<dbReference type="Gene3D" id="1.20.1280.50">
    <property type="match status" value="1"/>
</dbReference>
<organism evidence="2 3">
    <name type="scientific">Triticum urartu</name>
    <name type="common">Red wild einkorn</name>
    <name type="synonym">Crithodium urartu</name>
    <dbReference type="NCBI Taxonomy" id="4572"/>
    <lineage>
        <taxon>Eukaryota</taxon>
        <taxon>Viridiplantae</taxon>
        <taxon>Streptophyta</taxon>
        <taxon>Embryophyta</taxon>
        <taxon>Tracheophyta</taxon>
        <taxon>Spermatophyta</taxon>
        <taxon>Magnoliopsida</taxon>
        <taxon>Liliopsida</taxon>
        <taxon>Poales</taxon>
        <taxon>Poaceae</taxon>
        <taxon>BOP clade</taxon>
        <taxon>Pooideae</taxon>
        <taxon>Triticodae</taxon>
        <taxon>Triticeae</taxon>
        <taxon>Triticinae</taxon>
        <taxon>Triticum</taxon>
    </lineage>
</organism>
<keyword evidence="3" id="KW-1185">Reference proteome</keyword>
<dbReference type="PANTHER" id="PTHR32141">
    <property type="match status" value="1"/>
</dbReference>
<evidence type="ECO:0000259" key="1">
    <source>
        <dbReference type="Pfam" id="PF00646"/>
    </source>
</evidence>
<reference evidence="2" key="3">
    <citation type="submission" date="2022-06" db="UniProtKB">
        <authorList>
            <consortium name="EnsemblPlants"/>
        </authorList>
    </citation>
    <scope>IDENTIFICATION</scope>
</reference>
<dbReference type="EnsemblPlants" id="TuG1812G0300004926.01.T01">
    <property type="protein sequence ID" value="TuG1812G0300004926.01.T01.cds387939"/>
    <property type="gene ID" value="TuG1812G0300004926.01"/>
</dbReference>
<name>A0A8R7U029_TRIUA</name>
<dbReference type="SUPFAM" id="SSF81383">
    <property type="entry name" value="F-box domain"/>
    <property type="match status" value="1"/>
</dbReference>
<evidence type="ECO:0000313" key="3">
    <source>
        <dbReference type="Proteomes" id="UP000015106"/>
    </source>
</evidence>
<dbReference type="InterPro" id="IPR055302">
    <property type="entry name" value="F-box_dom-containing"/>
</dbReference>
<dbReference type="Pfam" id="PF00646">
    <property type="entry name" value="F-box"/>
    <property type="match status" value="1"/>
</dbReference>
<dbReference type="Gramene" id="TuG1812G0300004926.01.T01">
    <property type="protein sequence ID" value="TuG1812G0300004926.01.T01.cds387939"/>
    <property type="gene ID" value="TuG1812G0300004926.01"/>
</dbReference>
<protein>
    <recommendedName>
        <fullName evidence="1">F-box domain-containing protein</fullName>
    </recommendedName>
</protein>
<sequence>MLDLGIKLFLYVAYDYLPDPPVSPTPPLSLPAAGWVHDGVDHISRLPNIILVNILSRLPARDAARTAALASRWRSAPLTLVDSHLLPNGSVADPFTIGASSPRAVTAAVSRILVAHPGPFRCVHLTCNTMEEHRGEMTRWLDILAAKGVK</sequence>
<reference evidence="2" key="2">
    <citation type="submission" date="2018-03" db="EMBL/GenBank/DDBJ databases">
        <title>The Triticum urartu genome reveals the dynamic nature of wheat genome evolution.</title>
        <authorList>
            <person name="Ling H."/>
            <person name="Ma B."/>
            <person name="Shi X."/>
            <person name="Liu H."/>
            <person name="Dong L."/>
            <person name="Sun H."/>
            <person name="Cao Y."/>
            <person name="Gao Q."/>
            <person name="Zheng S."/>
            <person name="Li Y."/>
            <person name="Yu Y."/>
            <person name="Du H."/>
            <person name="Qi M."/>
            <person name="Li Y."/>
            <person name="Yu H."/>
            <person name="Cui Y."/>
            <person name="Wang N."/>
            <person name="Chen C."/>
            <person name="Wu H."/>
            <person name="Zhao Y."/>
            <person name="Zhang J."/>
            <person name="Li Y."/>
            <person name="Zhou W."/>
            <person name="Zhang B."/>
            <person name="Hu W."/>
            <person name="Eijk M."/>
            <person name="Tang J."/>
            <person name="Witsenboer H."/>
            <person name="Zhao S."/>
            <person name="Li Z."/>
            <person name="Zhang A."/>
            <person name="Wang D."/>
            <person name="Liang C."/>
        </authorList>
    </citation>
    <scope>NUCLEOTIDE SEQUENCE [LARGE SCALE GENOMIC DNA]</scope>
    <source>
        <strain evidence="2">cv. G1812</strain>
    </source>
</reference>
<dbReference type="Proteomes" id="UP000015106">
    <property type="component" value="Chromosome 3"/>
</dbReference>
<feature type="domain" description="F-box" evidence="1">
    <location>
        <begin position="43"/>
        <end position="76"/>
    </location>
</feature>